<dbReference type="AlphaFoldDB" id="A0A4P9C8R8"/>
<reference evidence="3 4" key="1">
    <citation type="submission" date="2018-05" db="EMBL/GenBank/DDBJ databases">
        <title>Genome comparison of Eubacterium sp.</title>
        <authorList>
            <person name="Feng Y."/>
            <person name="Sanchez-Andrea I."/>
            <person name="Stams A.J.M."/>
            <person name="De Vos W.M."/>
        </authorList>
    </citation>
    <scope>NUCLEOTIDE SEQUENCE [LARGE SCALE GENOMIC DNA]</scope>
    <source>
        <strain evidence="3 4">YI</strain>
    </source>
</reference>
<keyword evidence="2" id="KW-0472">Membrane</keyword>
<evidence type="ECO:0000313" key="3">
    <source>
        <dbReference type="EMBL" id="QCT71824.1"/>
    </source>
</evidence>
<name>A0A4P9C8R8_EUBML</name>
<accession>A0A4P9C8R8</accession>
<dbReference type="InterPro" id="IPR012902">
    <property type="entry name" value="N_methyl_site"/>
</dbReference>
<protein>
    <submittedName>
        <fullName evidence="3">Prepilin-type N-terminal cleavage/methylation domain-containing protein</fullName>
    </submittedName>
</protein>
<evidence type="ECO:0000256" key="2">
    <source>
        <dbReference type="SAM" id="Phobius"/>
    </source>
</evidence>
<dbReference type="Proteomes" id="UP000218387">
    <property type="component" value="Chromosome"/>
</dbReference>
<organism evidence="3 4">
    <name type="scientific">Eubacterium maltosivorans</name>
    <dbReference type="NCBI Taxonomy" id="2041044"/>
    <lineage>
        <taxon>Bacteria</taxon>
        <taxon>Bacillati</taxon>
        <taxon>Bacillota</taxon>
        <taxon>Clostridia</taxon>
        <taxon>Eubacteriales</taxon>
        <taxon>Eubacteriaceae</taxon>
        <taxon>Eubacterium</taxon>
    </lineage>
</organism>
<dbReference type="RefSeq" id="WP_096918615.1">
    <property type="nucleotide sequence ID" value="NZ_CP029487.1"/>
</dbReference>
<keyword evidence="4" id="KW-1185">Reference proteome</keyword>
<feature type="transmembrane region" description="Helical" evidence="2">
    <location>
        <begin position="12"/>
        <end position="35"/>
    </location>
</feature>
<dbReference type="Pfam" id="PF07963">
    <property type="entry name" value="N_methyl"/>
    <property type="match status" value="1"/>
</dbReference>
<keyword evidence="2" id="KW-0812">Transmembrane</keyword>
<feature type="region of interest" description="Disordered" evidence="1">
    <location>
        <begin position="122"/>
        <end position="141"/>
    </location>
</feature>
<dbReference type="KEGG" id="emt:CPZ25_010955"/>
<dbReference type="NCBIfam" id="TIGR02532">
    <property type="entry name" value="IV_pilin_GFxxxE"/>
    <property type="match status" value="1"/>
</dbReference>
<dbReference type="EMBL" id="CP029487">
    <property type="protein sequence ID" value="QCT71824.1"/>
    <property type="molecule type" value="Genomic_DNA"/>
</dbReference>
<evidence type="ECO:0000256" key="1">
    <source>
        <dbReference type="SAM" id="MobiDB-lite"/>
    </source>
</evidence>
<dbReference type="PROSITE" id="PS00409">
    <property type="entry name" value="PROKAR_NTER_METHYL"/>
    <property type="match status" value="1"/>
</dbReference>
<proteinExistence type="predicted"/>
<evidence type="ECO:0000313" key="4">
    <source>
        <dbReference type="Proteomes" id="UP000218387"/>
    </source>
</evidence>
<sequence>MKKQWKLDNKGMTLLEVIVAFAIFAIAATILITGFNGALKVMGNSEAIKDASQKNASGLESPLSAIEGVTVKTLEGSDLNGLSYKLESGGHDFRIKGKFIEATTQKTNDEAEMNMILFEAEKQSPPMPSPSVKPDGPVEINPPNREIAYYDDRTQYPYDTYIVNNTGIFNKSVFDIMAKKGSDDPRVKPFGQYFQALVVDKAPNYPAHGTVQGPYEPVQQIYFTSDVPMTFSSNGGISYAVRLCYLGSKVSEDNIIEIKVTYDKEKPENIVKEQETNQLIFNSYEKKNNTILYLPNQLTIKAECNNSPDGVQVKKVVLNAGYYSLPGNTDLFETIYKESEKNKYFDSSQNGYYRPNITREELEDLGITIY</sequence>
<gene>
    <name evidence="3" type="ORF">CPZ25_010955</name>
</gene>
<keyword evidence="2" id="KW-1133">Transmembrane helix</keyword>